<keyword evidence="1" id="KW-0723">Serine/threonine-protein kinase</keyword>
<dbReference type="PANTHER" id="PTHR24345">
    <property type="entry name" value="SERINE/THREONINE-PROTEIN KINASE PLK"/>
    <property type="match status" value="1"/>
</dbReference>
<evidence type="ECO:0000313" key="7">
    <source>
        <dbReference type="EMBL" id="KXN69610.1"/>
    </source>
</evidence>
<keyword evidence="4 7" id="KW-0418">Kinase</keyword>
<dbReference type="Pfam" id="PF00069">
    <property type="entry name" value="Pkinase"/>
    <property type="match status" value="1"/>
</dbReference>
<keyword evidence="3" id="KW-0547">Nucleotide-binding</keyword>
<feature type="domain" description="Protein kinase" evidence="6">
    <location>
        <begin position="86"/>
        <end position="370"/>
    </location>
</feature>
<proteinExistence type="predicted"/>
<evidence type="ECO:0000256" key="3">
    <source>
        <dbReference type="ARBA" id="ARBA00022741"/>
    </source>
</evidence>
<name>A0A137P3L1_CONC2</name>
<organism evidence="7 8">
    <name type="scientific">Conidiobolus coronatus (strain ATCC 28846 / CBS 209.66 / NRRL 28638)</name>
    <name type="common">Delacroixia coronata</name>
    <dbReference type="NCBI Taxonomy" id="796925"/>
    <lineage>
        <taxon>Eukaryota</taxon>
        <taxon>Fungi</taxon>
        <taxon>Fungi incertae sedis</taxon>
        <taxon>Zoopagomycota</taxon>
        <taxon>Entomophthoromycotina</taxon>
        <taxon>Entomophthoromycetes</taxon>
        <taxon>Entomophthorales</taxon>
        <taxon>Ancylistaceae</taxon>
        <taxon>Conidiobolus</taxon>
    </lineage>
</organism>
<dbReference type="AlphaFoldDB" id="A0A137P3L1"/>
<dbReference type="PANTHER" id="PTHR24345:SF0">
    <property type="entry name" value="CELL CYCLE SERINE_THREONINE-PROTEIN KINASE CDC5_MSD2"/>
    <property type="match status" value="1"/>
</dbReference>
<evidence type="ECO:0000256" key="4">
    <source>
        <dbReference type="ARBA" id="ARBA00022777"/>
    </source>
</evidence>
<dbReference type="EMBL" id="KQ964529">
    <property type="protein sequence ID" value="KXN69610.1"/>
    <property type="molecule type" value="Genomic_DNA"/>
</dbReference>
<evidence type="ECO:0000313" key="8">
    <source>
        <dbReference type="Proteomes" id="UP000070444"/>
    </source>
</evidence>
<dbReference type="GO" id="GO:0005524">
    <property type="term" value="F:ATP binding"/>
    <property type="evidence" value="ECO:0007669"/>
    <property type="project" value="UniProtKB-KW"/>
</dbReference>
<sequence>MAETAPFHPILKPKFPYHLLAYPVDLIINFPHLVTPSPLPKTIHNMHVLSNQETQQPAPMPINIPSANLIQAIEKIQAPLQHKYESIKIKLITAGGPQIFLVERKRDLKLFGAKVFDDINVKGQTTQDYIKQVVKEFSLSKSMHHPNILNIYDVCRIGPMKFVGIIDYCPKSLLTLVNYSTLEPSQIVKYMEDIVGGLIYLHSEMELAHTNLNLESIMVDKNGTLKISEFSFVQSLAKKSTVDFFSNHFSLINKHQIDLERKIMRGSEPYLAPEQFDLKDSRLTKLKPEFWIKGDTWSLGVIYTQLCSNGYLPWEVAKIEDNYYRYYYESGPGFIDELVKFKGNALIASALLSIEPINRPGLDSILEALN</sequence>
<keyword evidence="5" id="KW-0067">ATP-binding</keyword>
<dbReference type="OrthoDB" id="6513151at2759"/>
<dbReference type="PROSITE" id="PS50011">
    <property type="entry name" value="PROTEIN_KINASE_DOM"/>
    <property type="match status" value="1"/>
</dbReference>
<dbReference type="GO" id="GO:0004674">
    <property type="term" value="F:protein serine/threonine kinase activity"/>
    <property type="evidence" value="ECO:0007669"/>
    <property type="project" value="UniProtKB-KW"/>
</dbReference>
<dbReference type="GO" id="GO:0005634">
    <property type="term" value="C:nucleus"/>
    <property type="evidence" value="ECO:0007669"/>
    <property type="project" value="TreeGrafter"/>
</dbReference>
<dbReference type="Proteomes" id="UP000070444">
    <property type="component" value="Unassembled WGS sequence"/>
</dbReference>
<accession>A0A137P3L1</accession>
<dbReference type="STRING" id="796925.A0A137P3L1"/>
<keyword evidence="8" id="KW-1185">Reference proteome</keyword>
<dbReference type="InterPro" id="IPR011009">
    <property type="entry name" value="Kinase-like_dom_sf"/>
</dbReference>
<evidence type="ECO:0000256" key="5">
    <source>
        <dbReference type="ARBA" id="ARBA00022840"/>
    </source>
</evidence>
<reference evidence="7 8" key="1">
    <citation type="journal article" date="2015" name="Genome Biol. Evol.">
        <title>Phylogenomic analyses indicate that early fungi evolved digesting cell walls of algal ancestors of land plants.</title>
        <authorList>
            <person name="Chang Y."/>
            <person name="Wang S."/>
            <person name="Sekimoto S."/>
            <person name="Aerts A.L."/>
            <person name="Choi C."/>
            <person name="Clum A."/>
            <person name="LaButti K.M."/>
            <person name="Lindquist E.A."/>
            <person name="Yee Ngan C."/>
            <person name="Ohm R.A."/>
            <person name="Salamov A.A."/>
            <person name="Grigoriev I.V."/>
            <person name="Spatafora J.W."/>
            <person name="Berbee M.L."/>
        </authorList>
    </citation>
    <scope>NUCLEOTIDE SEQUENCE [LARGE SCALE GENOMIC DNA]</scope>
    <source>
        <strain evidence="7 8">NRRL 28638</strain>
    </source>
</reference>
<evidence type="ECO:0000256" key="1">
    <source>
        <dbReference type="ARBA" id="ARBA00022527"/>
    </source>
</evidence>
<evidence type="ECO:0000256" key="2">
    <source>
        <dbReference type="ARBA" id="ARBA00022679"/>
    </source>
</evidence>
<dbReference type="InterPro" id="IPR000719">
    <property type="entry name" value="Prot_kinase_dom"/>
</dbReference>
<keyword evidence="2" id="KW-0808">Transferase</keyword>
<dbReference type="Gene3D" id="1.10.510.10">
    <property type="entry name" value="Transferase(Phosphotransferase) domain 1"/>
    <property type="match status" value="1"/>
</dbReference>
<evidence type="ECO:0000259" key="6">
    <source>
        <dbReference type="PROSITE" id="PS50011"/>
    </source>
</evidence>
<gene>
    <name evidence="7" type="ORF">CONCODRAFT_7939</name>
</gene>
<dbReference type="SUPFAM" id="SSF56112">
    <property type="entry name" value="Protein kinase-like (PK-like)"/>
    <property type="match status" value="1"/>
</dbReference>
<protein>
    <submittedName>
        <fullName evidence="7">Kinase-like protein</fullName>
    </submittedName>
</protein>